<organism evidence="1 2">
    <name type="scientific">Sphingomonas aurea</name>
    <dbReference type="NCBI Taxonomy" id="3063994"/>
    <lineage>
        <taxon>Bacteria</taxon>
        <taxon>Pseudomonadati</taxon>
        <taxon>Pseudomonadota</taxon>
        <taxon>Alphaproteobacteria</taxon>
        <taxon>Sphingomonadales</taxon>
        <taxon>Sphingomonadaceae</taxon>
        <taxon>Sphingomonas</taxon>
    </lineage>
</organism>
<dbReference type="Proteomes" id="UP001230685">
    <property type="component" value="Unassembled WGS sequence"/>
</dbReference>
<comment type="caution">
    <text evidence="1">The sequence shown here is derived from an EMBL/GenBank/DDBJ whole genome shotgun (WGS) entry which is preliminary data.</text>
</comment>
<proteinExistence type="predicted"/>
<accession>A0ABT9EGK7</accession>
<sequence length="100" mass="10787">MTKRAKSEWIGVVLVCAKCSKKVGACFGRDGDEPLAKALRRYAGKGRKAKVGVVETRCLKLCPKRAVTVVDARRPAEWLVVAPGEPIDALAERLGITPQA</sequence>
<evidence type="ECO:0000313" key="1">
    <source>
        <dbReference type="EMBL" id="MDP1026029.1"/>
    </source>
</evidence>
<name>A0ABT9EGK7_9SPHN</name>
<keyword evidence="2" id="KW-1185">Reference proteome</keyword>
<dbReference type="RefSeq" id="WP_305171599.1">
    <property type="nucleotide sequence ID" value="NZ_JAUUDS010000001.1"/>
</dbReference>
<dbReference type="EMBL" id="JAUUDS010000001">
    <property type="protein sequence ID" value="MDP1026029.1"/>
    <property type="molecule type" value="Genomic_DNA"/>
</dbReference>
<gene>
    <name evidence="1" type="ORF">Q5H91_02300</name>
</gene>
<dbReference type="Gene3D" id="3.40.30.10">
    <property type="entry name" value="Glutaredoxin"/>
    <property type="match status" value="1"/>
</dbReference>
<reference evidence="1 2" key="1">
    <citation type="submission" date="2023-07" db="EMBL/GenBank/DDBJ databases">
        <authorList>
            <person name="Kim M.K."/>
        </authorList>
    </citation>
    <scope>NUCLEOTIDE SEQUENCE [LARGE SCALE GENOMIC DNA]</scope>
    <source>
        <strain evidence="1 2">KR1UV-12</strain>
    </source>
</reference>
<evidence type="ECO:0000313" key="2">
    <source>
        <dbReference type="Proteomes" id="UP001230685"/>
    </source>
</evidence>
<protein>
    <submittedName>
        <fullName evidence="1">(2Fe-2S) ferredoxin domain-containing protein</fullName>
    </submittedName>
</protein>